<evidence type="ECO:0000256" key="13">
    <source>
        <dbReference type="SAM" id="Phobius"/>
    </source>
</evidence>
<feature type="transmembrane region" description="Helical" evidence="13">
    <location>
        <begin position="119"/>
        <end position="137"/>
    </location>
</feature>
<dbReference type="NCBIfam" id="TIGR01583">
    <property type="entry name" value="formate-DH-gamm"/>
    <property type="match status" value="1"/>
</dbReference>
<reference evidence="15" key="1">
    <citation type="submission" date="2016-10" db="EMBL/GenBank/DDBJ databases">
        <title>Sequence of Gallionella enrichment culture.</title>
        <authorList>
            <person name="Poehlein A."/>
            <person name="Muehling M."/>
            <person name="Daniel R."/>
        </authorList>
    </citation>
    <scope>NUCLEOTIDE SEQUENCE</scope>
</reference>
<dbReference type="GO" id="GO:0005886">
    <property type="term" value="C:plasma membrane"/>
    <property type="evidence" value="ECO:0007669"/>
    <property type="project" value="UniProtKB-SubCell"/>
</dbReference>
<feature type="transmembrane region" description="Helical" evidence="13">
    <location>
        <begin position="223"/>
        <end position="245"/>
    </location>
</feature>
<gene>
    <name evidence="15" type="primary">fdoI_1</name>
    <name evidence="15" type="ORF">GALL_143460</name>
</gene>
<organism evidence="15">
    <name type="scientific">mine drainage metagenome</name>
    <dbReference type="NCBI Taxonomy" id="410659"/>
    <lineage>
        <taxon>unclassified sequences</taxon>
        <taxon>metagenomes</taxon>
        <taxon>ecological metagenomes</taxon>
    </lineage>
</organism>
<evidence type="ECO:0000256" key="9">
    <source>
        <dbReference type="ARBA" id="ARBA00022982"/>
    </source>
</evidence>
<dbReference type="PANTHER" id="PTHR30074:SF6">
    <property type="entry name" value="FORMATE DEHYDROGENASE GAMMA SUBUNIT"/>
    <property type="match status" value="1"/>
</dbReference>
<dbReference type="GO" id="GO:0009061">
    <property type="term" value="P:anaerobic respiration"/>
    <property type="evidence" value="ECO:0007669"/>
    <property type="project" value="TreeGrafter"/>
</dbReference>
<keyword evidence="10 13" id="KW-1133">Transmembrane helix</keyword>
<keyword evidence="8" id="KW-0479">Metal-binding</keyword>
<dbReference type="GO" id="GO:0009055">
    <property type="term" value="F:electron transfer activity"/>
    <property type="evidence" value="ECO:0007669"/>
    <property type="project" value="InterPro"/>
</dbReference>
<dbReference type="PANTHER" id="PTHR30074">
    <property type="entry name" value="FORMATE DEHYDROGENASE, NITRATE-INDUCIBLE, CYTOCHROME B556 FDN SUBUNIT"/>
    <property type="match status" value="1"/>
</dbReference>
<dbReference type="GO" id="GO:0022904">
    <property type="term" value="P:respiratory electron transport chain"/>
    <property type="evidence" value="ECO:0007669"/>
    <property type="project" value="InterPro"/>
</dbReference>
<feature type="domain" description="Cytochrome b561 bacterial/Ni-hydrogenase" evidence="14">
    <location>
        <begin position="115"/>
        <end position="286"/>
    </location>
</feature>
<keyword evidence="5" id="KW-1003">Cell membrane</keyword>
<feature type="transmembrane region" description="Helical" evidence="13">
    <location>
        <begin position="77"/>
        <end position="98"/>
    </location>
</feature>
<dbReference type="InterPro" id="IPR051817">
    <property type="entry name" value="FDH_cytochrome_b556_subunit"/>
</dbReference>
<dbReference type="InterPro" id="IPR006471">
    <property type="entry name" value="Formate_DH_gsu"/>
</dbReference>
<dbReference type="SUPFAM" id="SSF81342">
    <property type="entry name" value="Transmembrane di-heme cytochromes"/>
    <property type="match status" value="1"/>
</dbReference>
<dbReference type="Pfam" id="PF01292">
    <property type="entry name" value="Ni_hydr_CYTB"/>
    <property type="match status" value="1"/>
</dbReference>
<accession>A0A1J5S5B9</accession>
<evidence type="ECO:0000256" key="4">
    <source>
        <dbReference type="ARBA" id="ARBA00022448"/>
    </source>
</evidence>
<comment type="subcellular location">
    <subcellularLocation>
        <location evidence="2">Cell membrane</location>
        <topology evidence="2">Multi-pass membrane protein</topology>
    </subcellularLocation>
</comment>
<evidence type="ECO:0000256" key="8">
    <source>
        <dbReference type="ARBA" id="ARBA00022723"/>
    </source>
</evidence>
<evidence type="ECO:0000256" key="3">
    <source>
        <dbReference type="ARBA" id="ARBA00010747"/>
    </source>
</evidence>
<comment type="similarity">
    <text evidence="3">Belongs to the formate dehydrogenase gamma subunit family.</text>
</comment>
<keyword evidence="12 13" id="KW-0472">Membrane</keyword>
<evidence type="ECO:0000259" key="14">
    <source>
        <dbReference type="Pfam" id="PF01292"/>
    </source>
</evidence>
<evidence type="ECO:0000256" key="11">
    <source>
        <dbReference type="ARBA" id="ARBA00023004"/>
    </source>
</evidence>
<evidence type="ECO:0000256" key="10">
    <source>
        <dbReference type="ARBA" id="ARBA00022989"/>
    </source>
</evidence>
<evidence type="ECO:0000313" key="15">
    <source>
        <dbReference type="EMBL" id="OIR03487.1"/>
    </source>
</evidence>
<evidence type="ECO:0000256" key="6">
    <source>
        <dbReference type="ARBA" id="ARBA00022617"/>
    </source>
</evidence>
<feature type="transmembrane region" description="Helical" evidence="13">
    <location>
        <begin position="257"/>
        <end position="279"/>
    </location>
</feature>
<dbReference type="Gene3D" id="1.20.950.20">
    <property type="entry name" value="Transmembrane di-heme cytochromes, Chain C"/>
    <property type="match status" value="1"/>
</dbReference>
<keyword evidence="4" id="KW-0813">Transport</keyword>
<evidence type="ECO:0000256" key="7">
    <source>
        <dbReference type="ARBA" id="ARBA00022692"/>
    </source>
</evidence>
<evidence type="ECO:0000256" key="12">
    <source>
        <dbReference type="ARBA" id="ARBA00023136"/>
    </source>
</evidence>
<keyword evidence="7 13" id="KW-0812">Transmembrane</keyword>
<evidence type="ECO:0000256" key="2">
    <source>
        <dbReference type="ARBA" id="ARBA00004651"/>
    </source>
</evidence>
<dbReference type="GO" id="GO:0015944">
    <property type="term" value="P:formate oxidation"/>
    <property type="evidence" value="ECO:0007669"/>
    <property type="project" value="TreeGrafter"/>
</dbReference>
<proteinExistence type="inferred from homology"/>
<keyword evidence="11" id="KW-0408">Iron</keyword>
<dbReference type="GO" id="GO:0008863">
    <property type="term" value="F:formate dehydrogenase (NAD+) activity"/>
    <property type="evidence" value="ECO:0007669"/>
    <property type="project" value="InterPro"/>
</dbReference>
<comment type="caution">
    <text evidence="15">The sequence shown here is derived from an EMBL/GenBank/DDBJ whole genome shotgun (WGS) entry which is preliminary data.</text>
</comment>
<keyword evidence="9" id="KW-0249">Electron transport</keyword>
<sequence length="332" mass="36424">MKRIFLLLLFWLLAPQAALAADAQPARTQASTPHNEVRLWRQVRSGQPGITTVRGIETGVLVQSGGETWRELRDGPITLYGGILLCVVIAGIAAYYALRGPIKLKEARSGRLVGRFTGIERIAHWSMAGSFVILALSGLNMLFGRHLLLPVLGHALFSWVAVLCKNLHNFVGPLFLLSIVVSFLIFVKDNLWRTTDALWLKKLGGLLSGEHVPSGRFNLGEKAWFWLGLVVLGCTVSLSGLVLDFPNFEQGRAIMQWANIVHVVAALLFICLAMGHIYIGSIGMEGALEGMRDGYVDEVWAREHHELWYLDQKQKAAKSPAVPASAASAAQP</sequence>
<dbReference type="GO" id="GO:0046872">
    <property type="term" value="F:metal ion binding"/>
    <property type="evidence" value="ECO:0007669"/>
    <property type="project" value="UniProtKB-KW"/>
</dbReference>
<evidence type="ECO:0000256" key="1">
    <source>
        <dbReference type="ARBA" id="ARBA00001971"/>
    </source>
</evidence>
<name>A0A1J5S5B9_9ZZZZ</name>
<comment type="cofactor">
    <cofactor evidence="1">
        <name>heme</name>
        <dbReference type="ChEBI" id="CHEBI:30413"/>
    </cofactor>
</comment>
<dbReference type="AlphaFoldDB" id="A0A1J5S5B9"/>
<dbReference type="InterPro" id="IPR016174">
    <property type="entry name" value="Di-haem_cyt_TM"/>
</dbReference>
<feature type="transmembrane region" description="Helical" evidence="13">
    <location>
        <begin position="170"/>
        <end position="187"/>
    </location>
</feature>
<dbReference type="InterPro" id="IPR011577">
    <property type="entry name" value="Cyt_b561_bac/Ni-Hgenase"/>
</dbReference>
<dbReference type="GO" id="GO:0009326">
    <property type="term" value="C:formate dehydrogenase complex"/>
    <property type="evidence" value="ECO:0007669"/>
    <property type="project" value="InterPro"/>
</dbReference>
<protein>
    <submittedName>
        <fullName evidence="15">Formate dehydrogenase, cytochrome b556(Fdo) subunit</fullName>
    </submittedName>
</protein>
<dbReference type="EMBL" id="MLJW01000065">
    <property type="protein sequence ID" value="OIR03487.1"/>
    <property type="molecule type" value="Genomic_DNA"/>
</dbReference>
<evidence type="ECO:0000256" key="5">
    <source>
        <dbReference type="ARBA" id="ARBA00022475"/>
    </source>
</evidence>
<dbReference type="GO" id="GO:0036397">
    <property type="term" value="F:formate dehydrogenase (quinone) activity"/>
    <property type="evidence" value="ECO:0007669"/>
    <property type="project" value="TreeGrafter"/>
</dbReference>
<keyword evidence="6" id="KW-0349">Heme</keyword>